<reference evidence="3" key="1">
    <citation type="submission" date="2017-01" db="EMBL/GenBank/DDBJ databases">
        <authorList>
            <person name="Varghese N."/>
            <person name="Submissions S."/>
        </authorList>
    </citation>
    <scope>NUCLEOTIDE SEQUENCE [LARGE SCALE GENOMIC DNA]</scope>
    <source>
        <strain evidence="3">DSM 23145</strain>
    </source>
</reference>
<keyword evidence="2" id="KW-0413">Isomerase</keyword>
<gene>
    <name evidence="2" type="ORF">SAMN05421789_11264</name>
</gene>
<dbReference type="CDD" id="cd03024">
    <property type="entry name" value="DsbA_FrnE"/>
    <property type="match status" value="1"/>
</dbReference>
<sequence length="234" mass="26263">MKVDIWSDIRCPFCYVGKKNFEKALHQFPQSEKIEVTWHSFQLDPHLKTQPDKNSLDYFSEIKGVSEKQAKEMYAHVYKAGKEAGIEFNFDHQKVANSYRAHLLLQLAASKNVANEAEEALFKAQLIEGKNIDDEATLIEIGKSVSLNEEDIKNALISEEFAAQVSRDMLLAQQMQISGVPFFVINDKYGVSGAQPTPVFSEVLEKSWEEFSGGDHGLKIIHSGESCTVDGNCD</sequence>
<dbReference type="RefSeq" id="WP_076387860.1">
    <property type="nucleotide sequence ID" value="NZ_FTOI01000012.1"/>
</dbReference>
<dbReference type="AlphaFoldDB" id="A0A1N7N7Y0"/>
<dbReference type="InterPro" id="IPR001853">
    <property type="entry name" value="DSBA-like_thioredoxin_dom"/>
</dbReference>
<keyword evidence="3" id="KW-1185">Reference proteome</keyword>
<accession>A0A1N7N7Y0</accession>
<dbReference type="OrthoDB" id="9799122at2"/>
<evidence type="ECO:0000313" key="3">
    <source>
        <dbReference type="Proteomes" id="UP000185839"/>
    </source>
</evidence>
<proteinExistence type="predicted"/>
<dbReference type="PANTHER" id="PTHR13887:SF41">
    <property type="entry name" value="THIOREDOXIN SUPERFAMILY PROTEIN"/>
    <property type="match status" value="1"/>
</dbReference>
<dbReference type="PANTHER" id="PTHR13887">
    <property type="entry name" value="GLUTATHIONE S-TRANSFERASE KAPPA"/>
    <property type="match status" value="1"/>
</dbReference>
<dbReference type="GO" id="GO:0016491">
    <property type="term" value="F:oxidoreductase activity"/>
    <property type="evidence" value="ECO:0007669"/>
    <property type="project" value="InterPro"/>
</dbReference>
<dbReference type="Proteomes" id="UP000185839">
    <property type="component" value="Unassembled WGS sequence"/>
</dbReference>
<dbReference type="STRING" id="713588.SAMN05421789_11264"/>
<evidence type="ECO:0000259" key="1">
    <source>
        <dbReference type="Pfam" id="PF01323"/>
    </source>
</evidence>
<dbReference type="SUPFAM" id="SSF52833">
    <property type="entry name" value="Thioredoxin-like"/>
    <property type="match status" value="1"/>
</dbReference>
<evidence type="ECO:0000313" key="2">
    <source>
        <dbReference type="EMBL" id="SIS94463.1"/>
    </source>
</evidence>
<dbReference type="Gene3D" id="3.40.30.10">
    <property type="entry name" value="Glutaredoxin"/>
    <property type="match status" value="1"/>
</dbReference>
<organism evidence="2 3">
    <name type="scientific">Kaistella chaponensis</name>
    <dbReference type="NCBI Taxonomy" id="713588"/>
    <lineage>
        <taxon>Bacteria</taxon>
        <taxon>Pseudomonadati</taxon>
        <taxon>Bacteroidota</taxon>
        <taxon>Flavobacteriia</taxon>
        <taxon>Flavobacteriales</taxon>
        <taxon>Weeksellaceae</taxon>
        <taxon>Chryseobacterium group</taxon>
        <taxon>Kaistella</taxon>
    </lineage>
</organism>
<dbReference type="GO" id="GO:0016853">
    <property type="term" value="F:isomerase activity"/>
    <property type="evidence" value="ECO:0007669"/>
    <property type="project" value="UniProtKB-KW"/>
</dbReference>
<feature type="domain" description="DSBA-like thioredoxin" evidence="1">
    <location>
        <begin position="3"/>
        <end position="204"/>
    </location>
</feature>
<protein>
    <submittedName>
        <fullName evidence="2">Predicted dithiol-disulfide isomerase, DsbA family</fullName>
    </submittedName>
</protein>
<name>A0A1N7N7Y0_9FLAO</name>
<dbReference type="Pfam" id="PF01323">
    <property type="entry name" value="DSBA"/>
    <property type="match status" value="1"/>
</dbReference>
<dbReference type="InterPro" id="IPR036249">
    <property type="entry name" value="Thioredoxin-like_sf"/>
</dbReference>
<dbReference type="EMBL" id="FTOI01000012">
    <property type="protein sequence ID" value="SIS94463.1"/>
    <property type="molecule type" value="Genomic_DNA"/>
</dbReference>